<proteinExistence type="predicted"/>
<dbReference type="GO" id="GO:0009228">
    <property type="term" value="P:thiamine biosynthetic process"/>
    <property type="evidence" value="ECO:0007669"/>
    <property type="project" value="UniProtKB-KW"/>
</dbReference>
<sequence>MSFQLIGITPDTLSDGQWAIVPDLFAAGLSYLYVRQPDSDALRQRLDSNELQPHQSRLLVPFDIPSGSFRRHWKEAARLSALPDERAFSTSIHSLSDWPALAGRVEQVFYSPIFASISKPGYGPAQSLDEIARQIDIMRQHHPNLPRLIGLGGVQIDMIQLVNEAGFDGAAVLGTLWQSPDPVVVVQELLRGVRSRP</sequence>
<evidence type="ECO:0000313" key="2">
    <source>
        <dbReference type="Proteomes" id="UP000501128"/>
    </source>
</evidence>
<organism evidence="1 2">
    <name type="scientific">Spirosoma rhododendri</name>
    <dbReference type="NCBI Taxonomy" id="2728024"/>
    <lineage>
        <taxon>Bacteria</taxon>
        <taxon>Pseudomonadati</taxon>
        <taxon>Bacteroidota</taxon>
        <taxon>Cytophagia</taxon>
        <taxon>Cytophagales</taxon>
        <taxon>Cytophagaceae</taxon>
        <taxon>Spirosoma</taxon>
    </lineage>
</organism>
<dbReference type="Gene3D" id="3.20.20.70">
    <property type="entry name" value="Aldolase class I"/>
    <property type="match status" value="1"/>
</dbReference>
<dbReference type="InterPro" id="IPR013785">
    <property type="entry name" value="Aldolase_TIM"/>
</dbReference>
<dbReference type="AlphaFoldDB" id="A0A7L5DPG5"/>
<gene>
    <name evidence="1" type="ORF">HH216_17450</name>
</gene>
<dbReference type="KEGG" id="srho:HH216_17450"/>
<accession>A0A7L5DPG5</accession>
<dbReference type="Proteomes" id="UP000501128">
    <property type="component" value="Chromosome"/>
</dbReference>
<dbReference type="RefSeq" id="WP_169551956.1">
    <property type="nucleotide sequence ID" value="NZ_CP051677.1"/>
</dbReference>
<name>A0A7L5DPG5_9BACT</name>
<keyword evidence="2" id="KW-1185">Reference proteome</keyword>
<dbReference type="InterPro" id="IPR022998">
    <property type="entry name" value="ThiamineP_synth_TenI"/>
</dbReference>
<dbReference type="CDD" id="cd00564">
    <property type="entry name" value="TMP_TenI"/>
    <property type="match status" value="1"/>
</dbReference>
<reference evidence="1 2" key="1">
    <citation type="submission" date="2020-04" db="EMBL/GenBank/DDBJ databases">
        <title>Genome sequencing of novel species.</title>
        <authorList>
            <person name="Heo J."/>
            <person name="Kim S.-J."/>
            <person name="Kim J.-S."/>
            <person name="Hong S.-B."/>
            <person name="Kwon S.-W."/>
        </authorList>
    </citation>
    <scope>NUCLEOTIDE SEQUENCE [LARGE SCALE GENOMIC DNA]</scope>
    <source>
        <strain evidence="1 2">CJU-R4</strain>
    </source>
</reference>
<dbReference type="SUPFAM" id="SSF51391">
    <property type="entry name" value="Thiamin phosphate synthase"/>
    <property type="match status" value="1"/>
</dbReference>
<dbReference type="EMBL" id="CP051677">
    <property type="protein sequence ID" value="QJD79995.1"/>
    <property type="molecule type" value="Genomic_DNA"/>
</dbReference>
<dbReference type="InterPro" id="IPR036206">
    <property type="entry name" value="ThiamineP_synth_sf"/>
</dbReference>
<protein>
    <submittedName>
        <fullName evidence="1">Thiamine phosphate synthase</fullName>
    </submittedName>
</protein>
<evidence type="ECO:0000313" key="1">
    <source>
        <dbReference type="EMBL" id="QJD79995.1"/>
    </source>
</evidence>